<dbReference type="Proteomes" id="UP000799772">
    <property type="component" value="Unassembled WGS sequence"/>
</dbReference>
<keyword evidence="3" id="KW-1185">Reference proteome</keyword>
<sequence length="263" mass="29831">MDPLALEMDPLALEMDPLALEMELFAMGMDPQSATADAFASQNEIQSDPDSLYMAPANTTSKAAGKQPAQITGRGRGIEQANTTSKAARKKPVKNTERARDIEQAQRFTLERWKDLQAVFKGKMRIKGISVIGASHPPNFANGEVRVWTLHFPIKMIALGRRWLEDQDFLSWFKTEYPKTSGIANPFLESLFKSFEEFTGRYWGLVEKNISQVCEDELIWRKGVQTYEDVIRTAKDMCRNLHKRKVLGWGVISDELLMVEANE</sequence>
<protein>
    <submittedName>
        <fullName evidence="2">Uncharacterized protein</fullName>
    </submittedName>
</protein>
<accession>A0A9P4MAN5</accession>
<evidence type="ECO:0000256" key="1">
    <source>
        <dbReference type="SAM" id="MobiDB-lite"/>
    </source>
</evidence>
<dbReference type="EMBL" id="ML978122">
    <property type="protein sequence ID" value="KAF2103450.1"/>
    <property type="molecule type" value="Genomic_DNA"/>
</dbReference>
<name>A0A9P4MAN5_9PEZI</name>
<evidence type="ECO:0000313" key="3">
    <source>
        <dbReference type="Proteomes" id="UP000799772"/>
    </source>
</evidence>
<gene>
    <name evidence="2" type="ORF">NA57DRAFT_72426</name>
</gene>
<comment type="caution">
    <text evidence="2">The sequence shown here is derived from an EMBL/GenBank/DDBJ whole genome shotgun (WGS) entry which is preliminary data.</text>
</comment>
<reference evidence="2" key="1">
    <citation type="journal article" date="2020" name="Stud. Mycol.">
        <title>101 Dothideomycetes genomes: a test case for predicting lifestyles and emergence of pathogens.</title>
        <authorList>
            <person name="Haridas S."/>
            <person name="Albert R."/>
            <person name="Binder M."/>
            <person name="Bloem J."/>
            <person name="Labutti K."/>
            <person name="Salamov A."/>
            <person name="Andreopoulos B."/>
            <person name="Baker S."/>
            <person name="Barry K."/>
            <person name="Bills G."/>
            <person name="Bluhm B."/>
            <person name="Cannon C."/>
            <person name="Castanera R."/>
            <person name="Culley D."/>
            <person name="Daum C."/>
            <person name="Ezra D."/>
            <person name="Gonzalez J."/>
            <person name="Henrissat B."/>
            <person name="Kuo A."/>
            <person name="Liang C."/>
            <person name="Lipzen A."/>
            <person name="Lutzoni F."/>
            <person name="Magnuson J."/>
            <person name="Mondo S."/>
            <person name="Nolan M."/>
            <person name="Ohm R."/>
            <person name="Pangilinan J."/>
            <person name="Park H.-J."/>
            <person name="Ramirez L."/>
            <person name="Alfaro M."/>
            <person name="Sun H."/>
            <person name="Tritt A."/>
            <person name="Yoshinaga Y."/>
            <person name="Zwiers L.-H."/>
            <person name="Turgeon B."/>
            <person name="Goodwin S."/>
            <person name="Spatafora J."/>
            <person name="Crous P."/>
            <person name="Grigoriev I."/>
        </authorList>
    </citation>
    <scope>NUCLEOTIDE SEQUENCE</scope>
    <source>
        <strain evidence="2">CBS 133067</strain>
    </source>
</reference>
<organism evidence="2 3">
    <name type="scientific">Rhizodiscina lignyota</name>
    <dbReference type="NCBI Taxonomy" id="1504668"/>
    <lineage>
        <taxon>Eukaryota</taxon>
        <taxon>Fungi</taxon>
        <taxon>Dikarya</taxon>
        <taxon>Ascomycota</taxon>
        <taxon>Pezizomycotina</taxon>
        <taxon>Dothideomycetes</taxon>
        <taxon>Pleosporomycetidae</taxon>
        <taxon>Aulographales</taxon>
        <taxon>Rhizodiscinaceae</taxon>
        <taxon>Rhizodiscina</taxon>
    </lineage>
</organism>
<proteinExistence type="predicted"/>
<evidence type="ECO:0000313" key="2">
    <source>
        <dbReference type="EMBL" id="KAF2103450.1"/>
    </source>
</evidence>
<feature type="region of interest" description="Disordered" evidence="1">
    <location>
        <begin position="59"/>
        <end position="98"/>
    </location>
</feature>
<dbReference type="AlphaFoldDB" id="A0A9P4MAN5"/>